<dbReference type="OrthoDB" id="5177627at2"/>
<sequence>MQVGQVTGFADRRESIGDARVALRDVASWLSRASGAELTEFVGDLDDLMRVAAAARVAATAEAAARGEIVASTSPGTTAWVREHAPTTVEGGAADVAACALAANTRGDRQRVGAAVIDAEFSARTGATILREMEKLRAEVIPGAMESVTEALLIMGRRHGPDGVKMVRPELLSRFGSREFQRDQDKRRTRVELSRGVENDGITEYDLALDNESRAILEAAIGPLSKPVPGPDGERDTRTSAQRRGQALIEALRRGLSSAVLPGASTKSTVVVVVDEERLRDGRGAGRVLGGVDAGMLLGSQTVRKLACDAHVMPLVRDAFGRILDAGRSQRYITREMLKALWVRDQQCTFGGCTAPAFWCDGHHLIHWADDGPTSLDNSALLCGGHHTVVHRDRLAGRLIDGQVVWDYTAGSYDRHLNEWREQHPPPDLQADSVVAQQDQRPWFGPPPPGDDQAWQQFRDWVDGGALWVDEDGNIAA</sequence>
<dbReference type="EMBL" id="VFMO01000001">
    <property type="protein sequence ID" value="TQJ15148.1"/>
    <property type="molecule type" value="Genomic_DNA"/>
</dbReference>
<reference evidence="2 3" key="1">
    <citation type="submission" date="2019-06" db="EMBL/GenBank/DDBJ databases">
        <title>Sequencing the genomes of 1000 actinobacteria strains.</title>
        <authorList>
            <person name="Klenk H.-P."/>
        </authorList>
    </citation>
    <scope>NUCLEOTIDE SEQUENCE [LARGE SCALE GENOMIC DNA]</scope>
    <source>
        <strain evidence="2 3">DSM 19828</strain>
    </source>
</reference>
<dbReference type="InterPro" id="IPR003615">
    <property type="entry name" value="HNH_nuc"/>
</dbReference>
<dbReference type="Proteomes" id="UP000320806">
    <property type="component" value="Unassembled WGS sequence"/>
</dbReference>
<keyword evidence="3" id="KW-1185">Reference proteome</keyword>
<proteinExistence type="predicted"/>
<protein>
    <submittedName>
        <fullName evidence="2">Uncharacterized protein DUF222</fullName>
    </submittedName>
</protein>
<name>A0A542EIH5_9MICO</name>
<evidence type="ECO:0000259" key="1">
    <source>
        <dbReference type="SMART" id="SM00507"/>
    </source>
</evidence>
<comment type="caution">
    <text evidence="2">The sequence shown here is derived from an EMBL/GenBank/DDBJ whole genome shotgun (WGS) entry which is preliminary data.</text>
</comment>
<gene>
    <name evidence="2" type="ORF">FB459_2677</name>
</gene>
<evidence type="ECO:0000313" key="2">
    <source>
        <dbReference type="EMBL" id="TQJ15148.1"/>
    </source>
</evidence>
<accession>A0A542EIH5</accession>
<dbReference type="AlphaFoldDB" id="A0A542EIH5"/>
<organism evidence="2 3">
    <name type="scientific">Yimella lutea</name>
    <dbReference type="NCBI Taxonomy" id="587872"/>
    <lineage>
        <taxon>Bacteria</taxon>
        <taxon>Bacillati</taxon>
        <taxon>Actinomycetota</taxon>
        <taxon>Actinomycetes</taxon>
        <taxon>Micrococcales</taxon>
        <taxon>Dermacoccaceae</taxon>
        <taxon>Yimella</taxon>
    </lineage>
</organism>
<feature type="domain" description="HNH nuclease" evidence="1">
    <location>
        <begin position="336"/>
        <end position="388"/>
    </location>
</feature>
<dbReference type="CDD" id="cd00085">
    <property type="entry name" value="HNHc"/>
    <property type="match status" value="1"/>
</dbReference>
<dbReference type="SMART" id="SM00507">
    <property type="entry name" value="HNHc"/>
    <property type="match status" value="1"/>
</dbReference>
<evidence type="ECO:0000313" key="3">
    <source>
        <dbReference type="Proteomes" id="UP000320806"/>
    </source>
</evidence>
<dbReference type="InterPro" id="IPR003870">
    <property type="entry name" value="DUF222"/>
</dbReference>
<dbReference type="Pfam" id="PF02720">
    <property type="entry name" value="DUF222"/>
    <property type="match status" value="1"/>
</dbReference>
<dbReference type="RefSeq" id="WP_141928800.1">
    <property type="nucleotide sequence ID" value="NZ_BAABCI010000020.1"/>
</dbReference>